<dbReference type="RefSeq" id="WP_013275798.1">
    <property type="nucleotide sequence ID" value="NC_014377.1"/>
</dbReference>
<dbReference type="HOGENOM" id="CLU_206690_0_0_9"/>
<keyword evidence="3" id="KW-1185">Reference proteome</keyword>
<gene>
    <name evidence="2" type="ordered locus">Toce_0996</name>
</gene>
<feature type="domain" description="DUF5659" evidence="1">
    <location>
        <begin position="10"/>
        <end position="60"/>
    </location>
</feature>
<evidence type="ECO:0000259" key="1">
    <source>
        <dbReference type="Pfam" id="PF18903"/>
    </source>
</evidence>
<evidence type="ECO:0000313" key="2">
    <source>
        <dbReference type="EMBL" id="ADL07758.1"/>
    </source>
</evidence>
<name>D9S2Y1_THEOJ</name>
<proteinExistence type="predicted"/>
<organism evidence="2 3">
    <name type="scientific">Thermosediminibacter oceani (strain ATCC BAA-1034 / DSM 16646 / JW/IW-1228P)</name>
    <dbReference type="NCBI Taxonomy" id="555079"/>
    <lineage>
        <taxon>Bacteria</taxon>
        <taxon>Bacillati</taxon>
        <taxon>Bacillota</taxon>
        <taxon>Clostridia</taxon>
        <taxon>Thermosediminibacterales</taxon>
        <taxon>Thermosediminibacteraceae</taxon>
        <taxon>Thermosediminibacter</taxon>
    </lineage>
</organism>
<dbReference type="OrthoDB" id="2084274at2"/>
<dbReference type="AlphaFoldDB" id="D9S2Y1"/>
<reference evidence="2 3" key="1">
    <citation type="journal article" date="2010" name="Stand. Genomic Sci.">
        <title>Complete genome sequence of Thermosediminibacter oceani type strain (JW/IW-1228P).</title>
        <authorList>
            <person name="Pitluck S."/>
            <person name="Yasawong M."/>
            <person name="Munk C."/>
            <person name="Nolan M."/>
            <person name="Lapidus A."/>
            <person name="Lucas S."/>
            <person name="Glavina Del Rio T."/>
            <person name="Tice H."/>
            <person name="Cheng J.F."/>
            <person name="Bruce D."/>
            <person name="Detter C."/>
            <person name="Tapia R."/>
            <person name="Han C."/>
            <person name="Goodwin L."/>
            <person name="Liolios K."/>
            <person name="Ivanova N."/>
            <person name="Mavromatis K."/>
            <person name="Mikhailova N."/>
            <person name="Pati A."/>
            <person name="Chen A."/>
            <person name="Palaniappan K."/>
            <person name="Land M."/>
            <person name="Hauser L."/>
            <person name="Chang Y.J."/>
            <person name="Jeffries C.D."/>
            <person name="Rohde M."/>
            <person name="Spring S."/>
            <person name="Sikorski J."/>
            <person name="Goker M."/>
            <person name="Woyke T."/>
            <person name="Bristow J."/>
            <person name="Eisen J.A."/>
            <person name="Markowitz V."/>
            <person name="Hugenholtz P."/>
            <person name="Kyrpides N.C."/>
            <person name="Klenk H.P."/>
        </authorList>
    </citation>
    <scope>NUCLEOTIDE SEQUENCE [LARGE SCALE GENOMIC DNA]</scope>
    <source>
        <strain evidence="3">ATCC BAA-1034 / DSM 16646 / JW/IW-1228P</strain>
    </source>
</reference>
<dbReference type="InterPro" id="IPR043718">
    <property type="entry name" value="DUF5659"/>
</dbReference>
<protein>
    <recommendedName>
        <fullName evidence="1">DUF5659 domain-containing protein</fullName>
    </recommendedName>
</protein>
<dbReference type="Pfam" id="PF18903">
    <property type="entry name" value="DUF5659"/>
    <property type="match status" value="1"/>
</dbReference>
<dbReference type="EMBL" id="CP002131">
    <property type="protein sequence ID" value="ADL07758.1"/>
    <property type="molecule type" value="Genomic_DNA"/>
</dbReference>
<evidence type="ECO:0000313" key="3">
    <source>
        <dbReference type="Proteomes" id="UP000000272"/>
    </source>
</evidence>
<dbReference type="KEGG" id="toc:Toce_0996"/>
<accession>D9S2Y1</accession>
<sequence>MQKQKKCRVILSPQLARMLLRQGYKIVDIEPNKNLPERTVFIFENAPGLEKIIEYYRKEKSCVNE</sequence>
<dbReference type="Proteomes" id="UP000000272">
    <property type="component" value="Chromosome"/>
</dbReference>